<proteinExistence type="predicted"/>
<name>A0A286UC42_9AGAM</name>
<accession>A0A286UC42</accession>
<organism evidence="1 2">
    <name type="scientific">Pyrrhoderma noxium</name>
    <dbReference type="NCBI Taxonomy" id="2282107"/>
    <lineage>
        <taxon>Eukaryota</taxon>
        <taxon>Fungi</taxon>
        <taxon>Dikarya</taxon>
        <taxon>Basidiomycota</taxon>
        <taxon>Agaricomycotina</taxon>
        <taxon>Agaricomycetes</taxon>
        <taxon>Hymenochaetales</taxon>
        <taxon>Hymenochaetaceae</taxon>
        <taxon>Pyrrhoderma</taxon>
    </lineage>
</organism>
<dbReference type="Proteomes" id="UP000217199">
    <property type="component" value="Unassembled WGS sequence"/>
</dbReference>
<evidence type="ECO:0000313" key="2">
    <source>
        <dbReference type="Proteomes" id="UP000217199"/>
    </source>
</evidence>
<protein>
    <submittedName>
        <fullName evidence="1">Uncharacterized protein</fullName>
    </submittedName>
</protein>
<sequence length="168" mass="18734">MHKEERNEARPCSEVRQDKALSYTRSQTLFVPPLPGVHSLRGEYDYLALPQDPSSLSSLHFRPLSLSTPVRDCRGPGENGSGNVLVFTLGKNYTPLACSSILDNFPDTIQEGLEGDTTHTPPIKSQLASSRSRACGLLRHHIQQEKRRGLQLKSKLELSVGNTIRYYC</sequence>
<dbReference type="EMBL" id="NBII01000007">
    <property type="protein sequence ID" value="PAV17127.1"/>
    <property type="molecule type" value="Genomic_DNA"/>
</dbReference>
<comment type="caution">
    <text evidence="1">The sequence shown here is derived from an EMBL/GenBank/DDBJ whole genome shotgun (WGS) entry which is preliminary data.</text>
</comment>
<evidence type="ECO:0000313" key="1">
    <source>
        <dbReference type="EMBL" id="PAV17127.1"/>
    </source>
</evidence>
<dbReference type="AlphaFoldDB" id="A0A286UC42"/>
<dbReference type="InParanoid" id="A0A286UC42"/>
<gene>
    <name evidence="1" type="ORF">PNOK_0719100</name>
</gene>
<reference evidence="1 2" key="1">
    <citation type="journal article" date="2017" name="Mol. Ecol.">
        <title>Comparative and population genomic landscape of Phellinus noxius: A hypervariable fungus causing root rot in trees.</title>
        <authorList>
            <person name="Chung C.L."/>
            <person name="Lee T.J."/>
            <person name="Akiba M."/>
            <person name="Lee H.H."/>
            <person name="Kuo T.H."/>
            <person name="Liu D."/>
            <person name="Ke H.M."/>
            <person name="Yokoi T."/>
            <person name="Roa M.B."/>
            <person name="Lu M.J."/>
            <person name="Chang Y.Y."/>
            <person name="Ann P.J."/>
            <person name="Tsai J.N."/>
            <person name="Chen C.Y."/>
            <person name="Tzean S.S."/>
            <person name="Ota Y."/>
            <person name="Hattori T."/>
            <person name="Sahashi N."/>
            <person name="Liou R.F."/>
            <person name="Kikuchi T."/>
            <person name="Tsai I.J."/>
        </authorList>
    </citation>
    <scope>NUCLEOTIDE SEQUENCE [LARGE SCALE GENOMIC DNA]</scope>
    <source>
        <strain evidence="1 2">FFPRI411160</strain>
    </source>
</reference>
<keyword evidence="2" id="KW-1185">Reference proteome</keyword>